<dbReference type="AlphaFoldDB" id="K0YU60"/>
<dbReference type="eggNOG" id="COG2390">
    <property type="taxonomic scope" value="Bacteria"/>
</dbReference>
<dbReference type="InterPro" id="IPR007630">
    <property type="entry name" value="RNA_pol_sigma70_r4"/>
</dbReference>
<keyword evidence="3" id="KW-0238">DNA-binding</keyword>
<dbReference type="Pfam" id="PF04198">
    <property type="entry name" value="Sugar-bind"/>
    <property type="match status" value="1"/>
</dbReference>
<dbReference type="EMBL" id="AGWQ01000004">
    <property type="protein sequence ID" value="EJZ87043.1"/>
    <property type="molecule type" value="Genomic_DNA"/>
</dbReference>
<keyword evidence="8" id="KW-1185">Reference proteome</keyword>
<feature type="domain" description="Sugar-binding" evidence="5">
    <location>
        <begin position="63"/>
        <end position="312"/>
    </location>
</feature>
<reference evidence="7 8" key="1">
    <citation type="submission" date="2012-07" db="EMBL/GenBank/DDBJ databases">
        <title>The Genome Sequence of Actinomyces turicensis ACS-279-V-COL4.</title>
        <authorList>
            <consortium name="The Broad Institute Genome Sequencing Platform"/>
            <person name="Earl A."/>
            <person name="Ward D."/>
            <person name="Feldgarden M."/>
            <person name="Gevers D."/>
            <person name="Saerens B."/>
            <person name="Vaneechoutte M."/>
            <person name="Walker B."/>
            <person name="Young S.K."/>
            <person name="Zeng Q."/>
            <person name="Gargeya S."/>
            <person name="Fitzgerald M."/>
            <person name="Haas B."/>
            <person name="Abouelleil A."/>
            <person name="Alvarado L."/>
            <person name="Arachchi H.M."/>
            <person name="Berlin A."/>
            <person name="Chapman S.B."/>
            <person name="Goldberg J."/>
            <person name="Griggs A."/>
            <person name="Gujja S."/>
            <person name="Hansen M."/>
            <person name="Howarth C."/>
            <person name="Imamovic A."/>
            <person name="Larimer J."/>
            <person name="McCowen C."/>
            <person name="Montmayeur A."/>
            <person name="Murphy C."/>
            <person name="Neiman D."/>
            <person name="Pearson M."/>
            <person name="Priest M."/>
            <person name="Roberts A."/>
            <person name="Saif S."/>
            <person name="Shea T."/>
            <person name="Sisk P."/>
            <person name="Sykes S."/>
            <person name="Wortman J."/>
            <person name="Nusbaum C."/>
            <person name="Birren B."/>
        </authorList>
    </citation>
    <scope>NUCLEOTIDE SEQUENCE [LARGE SCALE GENOMIC DNA]</scope>
    <source>
        <strain evidence="7 8">ACS-279-V-Col4</strain>
    </source>
</reference>
<evidence type="ECO:0000256" key="4">
    <source>
        <dbReference type="ARBA" id="ARBA00023163"/>
    </source>
</evidence>
<accession>K0YU60</accession>
<dbReference type="InterPro" id="IPR037171">
    <property type="entry name" value="NagB/RpiA_transferase-like"/>
</dbReference>
<dbReference type="GO" id="GO:0003677">
    <property type="term" value="F:DNA binding"/>
    <property type="evidence" value="ECO:0007669"/>
    <property type="project" value="UniProtKB-KW"/>
</dbReference>
<comment type="similarity">
    <text evidence="1">Belongs to the SorC transcriptional regulatory family.</text>
</comment>
<dbReference type="Proteomes" id="UP000003994">
    <property type="component" value="Unassembled WGS sequence"/>
</dbReference>
<dbReference type="Gene3D" id="3.40.50.1360">
    <property type="match status" value="1"/>
</dbReference>
<dbReference type="HOGENOM" id="CLU_054506_1_3_11"/>
<feature type="domain" description="RNA polymerase sigma-70 region 4" evidence="6">
    <location>
        <begin position="13"/>
        <end position="44"/>
    </location>
</feature>
<evidence type="ECO:0008006" key="9">
    <source>
        <dbReference type="Google" id="ProtNLM"/>
    </source>
</evidence>
<dbReference type="GO" id="GO:0003700">
    <property type="term" value="F:DNA-binding transcription factor activity"/>
    <property type="evidence" value="ECO:0007669"/>
    <property type="project" value="InterPro"/>
</dbReference>
<evidence type="ECO:0000313" key="8">
    <source>
        <dbReference type="Proteomes" id="UP000003994"/>
    </source>
</evidence>
<proteinExistence type="inferred from homology"/>
<dbReference type="InterPro" id="IPR036388">
    <property type="entry name" value="WH-like_DNA-bd_sf"/>
</dbReference>
<dbReference type="PATRIC" id="fig|883077.3.peg.632"/>
<evidence type="ECO:0000313" key="7">
    <source>
        <dbReference type="EMBL" id="EJZ87043.1"/>
    </source>
</evidence>
<evidence type="ECO:0000256" key="2">
    <source>
        <dbReference type="ARBA" id="ARBA00023015"/>
    </source>
</evidence>
<name>K0YU60_9ACTO</name>
<evidence type="ECO:0000259" key="5">
    <source>
        <dbReference type="Pfam" id="PF04198"/>
    </source>
</evidence>
<dbReference type="SUPFAM" id="SSF100950">
    <property type="entry name" value="NagB/RpiA/CoA transferase-like"/>
    <property type="match status" value="1"/>
</dbReference>
<sequence length="329" mass="35400">MTIRDEQAHEAASMYYLQGQTMETIARHLGVSRSSVSRLLSYARDTGLVRISVSAAPGHKGTLAGQISEIFGVQTSVVPVHDVHTEVNRLHNVSLVAAERLVDMLKPGVTLGIAWGNTTSEITRCMPRVNFPGSTVVQLNGAATATESGMPYADAIISRAARAMGGRMVHFPVPTFFDYAETKKQLWRERSVQTVLKTIDDCDIALFGVGSLSARLPSHVYSGGFLDTEEIAMAQKDGVVGDVCTVLLREDGSTDMELNSRASGPSPETLRKIPRRLCVVAGASKALPLLGALRAHVATDLVLDDGVARELLDLVRTRAAQARGLAPRR</sequence>
<comment type="caution">
    <text evidence="7">The sequence shown here is derived from an EMBL/GenBank/DDBJ whole genome shotgun (WGS) entry which is preliminary data.</text>
</comment>
<dbReference type="GO" id="GO:0006352">
    <property type="term" value="P:DNA-templated transcription initiation"/>
    <property type="evidence" value="ECO:0007669"/>
    <property type="project" value="InterPro"/>
</dbReference>
<dbReference type="PANTHER" id="PTHR34294">
    <property type="entry name" value="TRANSCRIPTIONAL REGULATOR-RELATED"/>
    <property type="match status" value="1"/>
</dbReference>
<evidence type="ECO:0000256" key="1">
    <source>
        <dbReference type="ARBA" id="ARBA00010466"/>
    </source>
</evidence>
<dbReference type="InterPro" id="IPR051054">
    <property type="entry name" value="SorC_transcr_regulators"/>
</dbReference>
<evidence type="ECO:0000256" key="3">
    <source>
        <dbReference type="ARBA" id="ARBA00023125"/>
    </source>
</evidence>
<dbReference type="PANTHER" id="PTHR34294:SF1">
    <property type="entry name" value="TRANSCRIPTIONAL REGULATOR LSRR"/>
    <property type="match status" value="1"/>
</dbReference>
<protein>
    <recommendedName>
        <fullName evidence="9">Sugar-binding domain-containing protein</fullName>
    </recommendedName>
</protein>
<gene>
    <name evidence="7" type="ORF">HMPREF9241_00632</name>
</gene>
<keyword evidence="4" id="KW-0804">Transcription</keyword>
<organism evidence="7 8">
    <name type="scientific">Schaalia turicensis ACS-279-V-Col4</name>
    <dbReference type="NCBI Taxonomy" id="883077"/>
    <lineage>
        <taxon>Bacteria</taxon>
        <taxon>Bacillati</taxon>
        <taxon>Actinomycetota</taxon>
        <taxon>Actinomycetes</taxon>
        <taxon>Actinomycetales</taxon>
        <taxon>Actinomycetaceae</taxon>
        <taxon>Schaalia</taxon>
    </lineage>
</organism>
<dbReference type="InterPro" id="IPR007324">
    <property type="entry name" value="Sugar-bd_dom_put"/>
</dbReference>
<dbReference type="Gene3D" id="1.10.10.10">
    <property type="entry name" value="Winged helix-like DNA-binding domain superfamily/Winged helix DNA-binding domain"/>
    <property type="match status" value="1"/>
</dbReference>
<dbReference type="Pfam" id="PF04545">
    <property type="entry name" value="Sigma70_r4"/>
    <property type="match status" value="1"/>
</dbReference>
<keyword evidence="2" id="KW-0805">Transcription regulation</keyword>
<dbReference type="GO" id="GO:0030246">
    <property type="term" value="F:carbohydrate binding"/>
    <property type="evidence" value="ECO:0007669"/>
    <property type="project" value="InterPro"/>
</dbReference>
<evidence type="ECO:0000259" key="6">
    <source>
        <dbReference type="Pfam" id="PF04545"/>
    </source>
</evidence>